<feature type="region of interest" description="Disordered" evidence="14">
    <location>
        <begin position="437"/>
        <end position="462"/>
    </location>
</feature>
<comment type="caution">
    <text evidence="16">The sequence shown here is derived from an EMBL/GenBank/DDBJ whole genome shotgun (WGS) entry which is preliminary data.</text>
</comment>
<evidence type="ECO:0000256" key="3">
    <source>
        <dbReference type="ARBA" id="ARBA00022741"/>
    </source>
</evidence>
<dbReference type="SMART" id="SM00491">
    <property type="entry name" value="HELICc2"/>
    <property type="match status" value="1"/>
</dbReference>
<evidence type="ECO:0000256" key="11">
    <source>
        <dbReference type="ARBA" id="ARBA00023204"/>
    </source>
</evidence>
<dbReference type="InterPro" id="IPR010614">
    <property type="entry name" value="RAD3-like_helicase_DEAD"/>
</dbReference>
<evidence type="ECO:0000256" key="10">
    <source>
        <dbReference type="ARBA" id="ARBA00023125"/>
    </source>
</evidence>
<keyword evidence="10" id="KW-0238">DNA-binding</keyword>
<keyword evidence="6 16" id="KW-0347">Helicase</keyword>
<feature type="domain" description="Helicase ATP-binding" evidence="15">
    <location>
        <begin position="180"/>
        <end position="437"/>
    </location>
</feature>
<evidence type="ECO:0000313" key="16">
    <source>
        <dbReference type="EMBL" id="KAA9008410.1"/>
    </source>
</evidence>
<keyword evidence="12" id="KW-0413">Isomerase</keyword>
<comment type="similarity">
    <text evidence="13">Belongs to the helicase family. DinG subfamily.</text>
</comment>
<dbReference type="PROSITE" id="PS51193">
    <property type="entry name" value="HELICASE_ATP_BIND_2"/>
    <property type="match status" value="1"/>
</dbReference>
<dbReference type="Gene3D" id="1.10.30.20">
    <property type="entry name" value="Bacterial XPD DNA helicase, FeS cluster domain"/>
    <property type="match status" value="1"/>
</dbReference>
<keyword evidence="5" id="KW-0378">Hydrolase</keyword>
<dbReference type="SMART" id="SM00488">
    <property type="entry name" value="DEXDc2"/>
    <property type="match status" value="1"/>
</dbReference>
<evidence type="ECO:0000256" key="12">
    <source>
        <dbReference type="ARBA" id="ARBA00023235"/>
    </source>
</evidence>
<dbReference type="Gene3D" id="3.40.50.300">
    <property type="entry name" value="P-loop containing nucleotide triphosphate hydrolases"/>
    <property type="match status" value="3"/>
</dbReference>
<dbReference type="GO" id="GO:0046872">
    <property type="term" value="F:metal ion binding"/>
    <property type="evidence" value="ECO:0007669"/>
    <property type="project" value="UniProtKB-KW"/>
</dbReference>
<name>A0A5J5GJZ3_9BACL</name>
<evidence type="ECO:0000256" key="4">
    <source>
        <dbReference type="ARBA" id="ARBA00022763"/>
    </source>
</evidence>
<dbReference type="InterPro" id="IPR042493">
    <property type="entry name" value="XPD_DNA_FeS"/>
</dbReference>
<evidence type="ECO:0000256" key="6">
    <source>
        <dbReference type="ARBA" id="ARBA00022806"/>
    </source>
</evidence>
<dbReference type="InterPro" id="IPR011604">
    <property type="entry name" value="PDDEXK-like_dom_sf"/>
</dbReference>
<dbReference type="OrthoDB" id="9765586at2"/>
<evidence type="ECO:0000259" key="15">
    <source>
        <dbReference type="PROSITE" id="PS51193"/>
    </source>
</evidence>
<keyword evidence="3" id="KW-0547">Nucleotide-binding</keyword>
<dbReference type="Proteomes" id="UP000367750">
    <property type="component" value="Unassembled WGS sequence"/>
</dbReference>
<dbReference type="EMBL" id="VYKK01000003">
    <property type="protein sequence ID" value="KAA9008410.1"/>
    <property type="molecule type" value="Genomic_DNA"/>
</dbReference>
<keyword evidence="7" id="KW-0067">ATP-binding</keyword>
<protein>
    <submittedName>
        <fullName evidence="16">ATP-dependent DNA helicase</fullName>
    </submittedName>
</protein>
<evidence type="ECO:0000256" key="14">
    <source>
        <dbReference type="SAM" id="MobiDB-lite"/>
    </source>
</evidence>
<dbReference type="InterPro" id="IPR027417">
    <property type="entry name" value="P-loop_NTPase"/>
</dbReference>
<keyword evidence="1" id="KW-0004">4Fe-4S</keyword>
<evidence type="ECO:0000256" key="9">
    <source>
        <dbReference type="ARBA" id="ARBA00023014"/>
    </source>
</evidence>
<dbReference type="InterPro" id="IPR045028">
    <property type="entry name" value="DinG/Rad3-like"/>
</dbReference>
<dbReference type="GO" id="GO:0006281">
    <property type="term" value="P:DNA repair"/>
    <property type="evidence" value="ECO:0007669"/>
    <property type="project" value="UniProtKB-KW"/>
</dbReference>
<dbReference type="GO" id="GO:0016818">
    <property type="term" value="F:hydrolase activity, acting on acid anhydrides, in phosphorus-containing anhydrides"/>
    <property type="evidence" value="ECO:0007669"/>
    <property type="project" value="InterPro"/>
</dbReference>
<dbReference type="AlphaFoldDB" id="A0A5J5GJZ3"/>
<dbReference type="InterPro" id="IPR014013">
    <property type="entry name" value="Helic_SF1/SF2_ATP-bd_DinG/Rad3"/>
</dbReference>
<dbReference type="GO" id="GO:0051539">
    <property type="term" value="F:4 iron, 4 sulfur cluster binding"/>
    <property type="evidence" value="ECO:0007669"/>
    <property type="project" value="UniProtKB-KW"/>
</dbReference>
<gene>
    <name evidence="16" type="ORF">F4V43_01275</name>
</gene>
<sequence>MNNRVALSVRALVEHVYRSGGLGFGFHSASALAEGTRIHQAVQREYGELDRKEVFLKTEIAVGSLILAVEGRCDGLLAGEDGALTVEEIKSSSEPELPAEGKKVHWAQALLYAYMAVLERELPDIGVRLTYVDTATGERRSFERTETRAALEAFAAETAERYAPYAELLLRHEAAMRESARQLAFPFSAYRPGQRHLSGAVYTSVSERVNLFAQAPTGIGKTMSALFPAVKAIGEGRARAFLYLTAKTVTRFAAQEALARLAAGGLVLHAVTLTAKDKICFREEGCTGESCPFAEGYYDRLGEGLMDLLGSETLMDRSVIEAYARKHRLCPFELSLDVSYACDAVICDYNYVFDPRIGFKRLADERRKETVLLIDEAHNLVDRGREMYSAQLTKAPFLAISRRYRAADRRLAAAAKAVNAFFVQLRKACAAADGEEATAAGGRGSGVPGTGAAEAEGGVWKEPPAELPGLLERFAEAAEAELARAAGRPSPAGGSPGAAGAELPLLFGPVPEAGPADPGAPEGAAEAEAEDPLLEAYFAAQAMLRTLRTYDERYLTYAEVLRGDVRLKLFNLDPSHLLAQAAKGFRSRIHFSATLSPLAYYRDMLGAGENDYSLVVPSPFSPEQWSVSILPVSTRYRDREGSVERLARALAALTETPANRLVFFPSYAYLNRVYERFAELAPDVRTLVQAGGMDEAAREAFLAAFQPGSREGLLGFAVLGGVFAEGVDLPGDRLSGVMVVGVGLPQVGLERELLRRFFDEQGKNGFDYAYVYPGMTKVLQAGGRLIRGESDTGVIVLADDRFLRQPYADLLPREWRGYRVVR</sequence>
<dbReference type="PANTHER" id="PTHR11472">
    <property type="entry name" value="DNA REPAIR DEAD HELICASE RAD3/XP-D SUBFAMILY MEMBER"/>
    <property type="match status" value="1"/>
</dbReference>
<organism evidence="16 17">
    <name type="scientific">Paenibacillus spiritus</name>
    <dbReference type="NCBI Taxonomy" id="2496557"/>
    <lineage>
        <taxon>Bacteria</taxon>
        <taxon>Bacillati</taxon>
        <taxon>Bacillota</taxon>
        <taxon>Bacilli</taxon>
        <taxon>Bacillales</taxon>
        <taxon>Paenibacillaceae</taxon>
        <taxon>Paenibacillus</taxon>
    </lineage>
</organism>
<evidence type="ECO:0000256" key="1">
    <source>
        <dbReference type="ARBA" id="ARBA00022485"/>
    </source>
</evidence>
<evidence type="ECO:0000256" key="13">
    <source>
        <dbReference type="ARBA" id="ARBA00038058"/>
    </source>
</evidence>
<dbReference type="Pfam" id="PF06733">
    <property type="entry name" value="DEAD_2"/>
    <property type="match status" value="1"/>
</dbReference>
<dbReference type="SUPFAM" id="SSF52540">
    <property type="entry name" value="P-loop containing nucleoside triphosphate hydrolases"/>
    <property type="match status" value="1"/>
</dbReference>
<dbReference type="InterPro" id="IPR006554">
    <property type="entry name" value="Helicase-like_DEXD_c2"/>
</dbReference>
<accession>A0A5J5GJZ3</accession>
<evidence type="ECO:0000256" key="7">
    <source>
        <dbReference type="ARBA" id="ARBA00022840"/>
    </source>
</evidence>
<reference evidence="16 17" key="1">
    <citation type="submission" date="2019-09" db="EMBL/GenBank/DDBJ databases">
        <title>Bacillus ochoae sp. nov., Paenibacillus whitsoniae sp. nov., Paenibacillus spiritus sp. nov. Isolated from the Mars Exploration Rover during spacecraft assembly.</title>
        <authorList>
            <person name="Seuylemezian A."/>
            <person name="Vaishampayan P."/>
        </authorList>
    </citation>
    <scope>NUCLEOTIDE SEQUENCE [LARGE SCALE GENOMIC DNA]</scope>
    <source>
        <strain evidence="16 17">MER_111</strain>
    </source>
</reference>
<keyword evidence="17" id="KW-1185">Reference proteome</keyword>
<dbReference type="Gene3D" id="1.10.275.40">
    <property type="match status" value="2"/>
</dbReference>
<dbReference type="GO" id="GO:0003678">
    <property type="term" value="F:DNA helicase activity"/>
    <property type="evidence" value="ECO:0007669"/>
    <property type="project" value="InterPro"/>
</dbReference>
<dbReference type="Gene3D" id="3.90.320.10">
    <property type="match status" value="1"/>
</dbReference>
<dbReference type="GO" id="GO:0003677">
    <property type="term" value="F:DNA binding"/>
    <property type="evidence" value="ECO:0007669"/>
    <property type="project" value="UniProtKB-KW"/>
</dbReference>
<evidence type="ECO:0000256" key="8">
    <source>
        <dbReference type="ARBA" id="ARBA00023004"/>
    </source>
</evidence>
<keyword evidence="9" id="KW-0411">Iron-sulfur</keyword>
<evidence type="ECO:0000256" key="5">
    <source>
        <dbReference type="ARBA" id="ARBA00022801"/>
    </source>
</evidence>
<dbReference type="Pfam" id="PF13307">
    <property type="entry name" value="Helicase_C_2"/>
    <property type="match status" value="1"/>
</dbReference>
<proteinExistence type="inferred from homology"/>
<evidence type="ECO:0000256" key="2">
    <source>
        <dbReference type="ARBA" id="ARBA00022723"/>
    </source>
</evidence>
<dbReference type="RefSeq" id="WP_150456432.1">
    <property type="nucleotide sequence ID" value="NZ_VYKK01000003.1"/>
</dbReference>
<dbReference type="PANTHER" id="PTHR11472:SF34">
    <property type="entry name" value="REGULATOR OF TELOMERE ELONGATION HELICASE 1"/>
    <property type="match status" value="1"/>
</dbReference>
<dbReference type="GO" id="GO:0005524">
    <property type="term" value="F:ATP binding"/>
    <property type="evidence" value="ECO:0007669"/>
    <property type="project" value="UniProtKB-KW"/>
</dbReference>
<keyword evidence="8" id="KW-0408">Iron</keyword>
<keyword evidence="11" id="KW-0234">DNA repair</keyword>
<keyword evidence="4" id="KW-0227">DNA damage</keyword>
<evidence type="ECO:0000313" key="17">
    <source>
        <dbReference type="Proteomes" id="UP000367750"/>
    </source>
</evidence>
<keyword evidence="2" id="KW-0479">Metal-binding</keyword>
<dbReference type="InterPro" id="IPR006555">
    <property type="entry name" value="ATP-dep_Helicase_C"/>
</dbReference>